<evidence type="ECO:0000256" key="10">
    <source>
        <dbReference type="PROSITE-ProRule" id="PRU01360"/>
    </source>
</evidence>
<evidence type="ECO:0000256" key="2">
    <source>
        <dbReference type="ARBA" id="ARBA00022448"/>
    </source>
</evidence>
<evidence type="ECO:0000256" key="12">
    <source>
        <dbReference type="SAM" id="SignalP"/>
    </source>
</evidence>
<comment type="similarity">
    <text evidence="10 11">Belongs to the TonB-dependent receptor family.</text>
</comment>
<dbReference type="SUPFAM" id="SSF56935">
    <property type="entry name" value="Porins"/>
    <property type="match status" value="1"/>
</dbReference>
<proteinExistence type="inferred from homology"/>
<dbReference type="PANTHER" id="PTHR30069:SF29">
    <property type="entry name" value="HEMOGLOBIN AND HEMOGLOBIN-HAPTOGLOBIN-BINDING PROTEIN 1-RELATED"/>
    <property type="match status" value="1"/>
</dbReference>
<dbReference type="InterPro" id="IPR037066">
    <property type="entry name" value="Plug_dom_sf"/>
</dbReference>
<dbReference type="PROSITE" id="PS52016">
    <property type="entry name" value="TONB_DEPENDENT_REC_3"/>
    <property type="match status" value="1"/>
</dbReference>
<dbReference type="InterPro" id="IPR036942">
    <property type="entry name" value="Beta-barrel_TonB_sf"/>
</dbReference>
<dbReference type="InterPro" id="IPR008969">
    <property type="entry name" value="CarboxyPept-like_regulatory"/>
</dbReference>
<reference evidence="15 16" key="1">
    <citation type="submission" date="2016-10" db="EMBL/GenBank/DDBJ databases">
        <authorList>
            <person name="de Groot N.N."/>
        </authorList>
    </citation>
    <scope>NUCLEOTIDE SEQUENCE [LARGE SCALE GENOMIC DNA]</scope>
    <source>
        <strain evidence="15 16">DSM 22789</strain>
    </source>
</reference>
<feature type="domain" description="TonB-dependent receptor plug" evidence="14">
    <location>
        <begin position="115"/>
        <end position="232"/>
    </location>
</feature>
<evidence type="ECO:0000259" key="14">
    <source>
        <dbReference type="Pfam" id="PF07715"/>
    </source>
</evidence>
<keyword evidence="7 10" id="KW-0472">Membrane</keyword>
<keyword evidence="9 10" id="KW-0998">Cell outer membrane</keyword>
<keyword evidence="8" id="KW-0675">Receptor</keyword>
<evidence type="ECO:0000256" key="7">
    <source>
        <dbReference type="ARBA" id="ARBA00023136"/>
    </source>
</evidence>
<protein>
    <submittedName>
        <fullName evidence="15">TonB-linked outer membrane protein, SusC/RagA family</fullName>
    </submittedName>
</protein>
<dbReference type="EMBL" id="FOZZ01000003">
    <property type="protein sequence ID" value="SFS61929.1"/>
    <property type="molecule type" value="Genomic_DNA"/>
</dbReference>
<dbReference type="InterPro" id="IPR012910">
    <property type="entry name" value="Plug_dom"/>
</dbReference>
<dbReference type="OrthoDB" id="9768177at2"/>
<evidence type="ECO:0000256" key="3">
    <source>
        <dbReference type="ARBA" id="ARBA00022452"/>
    </source>
</evidence>
<evidence type="ECO:0000313" key="16">
    <source>
        <dbReference type="Proteomes" id="UP000198785"/>
    </source>
</evidence>
<dbReference type="Gene3D" id="2.40.170.20">
    <property type="entry name" value="TonB-dependent receptor, beta-barrel domain"/>
    <property type="match status" value="1"/>
</dbReference>
<gene>
    <name evidence="15" type="ORF">SAMN05660206_103309</name>
</gene>
<evidence type="ECO:0000256" key="5">
    <source>
        <dbReference type="ARBA" id="ARBA00022729"/>
    </source>
</evidence>
<feature type="chain" id="PRO_5011745567" evidence="12">
    <location>
        <begin position="22"/>
        <end position="1033"/>
    </location>
</feature>
<evidence type="ECO:0000256" key="8">
    <source>
        <dbReference type="ARBA" id="ARBA00023170"/>
    </source>
</evidence>
<dbReference type="GO" id="GO:0044718">
    <property type="term" value="P:siderophore transmembrane transport"/>
    <property type="evidence" value="ECO:0007669"/>
    <property type="project" value="TreeGrafter"/>
</dbReference>
<comment type="subcellular location">
    <subcellularLocation>
        <location evidence="1 10">Cell outer membrane</location>
        <topology evidence="1 10">Multi-pass membrane protein</topology>
    </subcellularLocation>
</comment>
<evidence type="ECO:0000313" key="15">
    <source>
        <dbReference type="EMBL" id="SFS61929.1"/>
    </source>
</evidence>
<dbReference type="RefSeq" id="WP_093364513.1">
    <property type="nucleotide sequence ID" value="NZ_FOZZ01000003.1"/>
</dbReference>
<dbReference type="InterPro" id="IPR000531">
    <property type="entry name" value="Beta-barrel_TonB"/>
</dbReference>
<organism evidence="15 16">
    <name type="scientific">Sphingobacterium wenxiniae</name>
    <dbReference type="NCBI Taxonomy" id="683125"/>
    <lineage>
        <taxon>Bacteria</taxon>
        <taxon>Pseudomonadati</taxon>
        <taxon>Bacteroidota</taxon>
        <taxon>Sphingobacteriia</taxon>
        <taxon>Sphingobacteriales</taxon>
        <taxon>Sphingobacteriaceae</taxon>
        <taxon>Sphingobacterium</taxon>
    </lineage>
</organism>
<dbReference type="NCBIfam" id="TIGR04056">
    <property type="entry name" value="OMP_RagA_SusC"/>
    <property type="match status" value="1"/>
</dbReference>
<dbReference type="NCBIfam" id="TIGR04057">
    <property type="entry name" value="SusC_RagA_signa"/>
    <property type="match status" value="1"/>
</dbReference>
<dbReference type="Gene3D" id="2.60.40.1120">
    <property type="entry name" value="Carboxypeptidase-like, regulatory domain"/>
    <property type="match status" value="1"/>
</dbReference>
<evidence type="ECO:0000256" key="4">
    <source>
        <dbReference type="ARBA" id="ARBA00022692"/>
    </source>
</evidence>
<evidence type="ECO:0000256" key="6">
    <source>
        <dbReference type="ARBA" id="ARBA00023077"/>
    </source>
</evidence>
<dbReference type="SUPFAM" id="SSF49464">
    <property type="entry name" value="Carboxypeptidase regulatory domain-like"/>
    <property type="match status" value="1"/>
</dbReference>
<feature type="domain" description="TonB-dependent receptor-like beta-barrel" evidence="13">
    <location>
        <begin position="405"/>
        <end position="840"/>
    </location>
</feature>
<dbReference type="GO" id="GO:0015344">
    <property type="term" value="F:siderophore uptake transmembrane transporter activity"/>
    <property type="evidence" value="ECO:0007669"/>
    <property type="project" value="TreeGrafter"/>
</dbReference>
<dbReference type="Gene3D" id="2.170.130.10">
    <property type="entry name" value="TonB-dependent receptor, plug domain"/>
    <property type="match status" value="1"/>
</dbReference>
<dbReference type="InterPro" id="IPR023996">
    <property type="entry name" value="TonB-dep_OMP_SusC/RagA"/>
</dbReference>
<dbReference type="Pfam" id="PF07715">
    <property type="entry name" value="Plug"/>
    <property type="match status" value="1"/>
</dbReference>
<dbReference type="Pfam" id="PF13715">
    <property type="entry name" value="CarbopepD_reg_2"/>
    <property type="match status" value="1"/>
</dbReference>
<dbReference type="InterPro" id="IPR039426">
    <property type="entry name" value="TonB-dep_rcpt-like"/>
</dbReference>
<evidence type="ECO:0000256" key="1">
    <source>
        <dbReference type="ARBA" id="ARBA00004571"/>
    </source>
</evidence>
<keyword evidence="5 12" id="KW-0732">Signal</keyword>
<evidence type="ECO:0000256" key="9">
    <source>
        <dbReference type="ARBA" id="ARBA00023237"/>
    </source>
</evidence>
<dbReference type="InterPro" id="IPR023997">
    <property type="entry name" value="TonB-dep_OMP_SusC/RagA_CS"/>
</dbReference>
<keyword evidence="4 10" id="KW-0812">Transmembrane</keyword>
<keyword evidence="16" id="KW-1185">Reference proteome</keyword>
<keyword evidence="6 11" id="KW-0798">TonB box</keyword>
<dbReference type="AlphaFoldDB" id="A0A1I6RB30"/>
<keyword evidence="3 10" id="KW-1134">Transmembrane beta strand</keyword>
<evidence type="ECO:0000259" key="13">
    <source>
        <dbReference type="Pfam" id="PF00593"/>
    </source>
</evidence>
<dbReference type="Pfam" id="PF00593">
    <property type="entry name" value="TonB_dep_Rec_b-barrel"/>
    <property type="match status" value="1"/>
</dbReference>
<dbReference type="STRING" id="683125.SAMN05660206_103309"/>
<evidence type="ECO:0000256" key="11">
    <source>
        <dbReference type="RuleBase" id="RU003357"/>
    </source>
</evidence>
<name>A0A1I6RB30_9SPHI</name>
<accession>A0A1I6RB30</accession>
<keyword evidence="2 10" id="KW-0813">Transport</keyword>
<dbReference type="PANTHER" id="PTHR30069">
    <property type="entry name" value="TONB-DEPENDENT OUTER MEMBRANE RECEPTOR"/>
    <property type="match status" value="1"/>
</dbReference>
<dbReference type="GO" id="GO:0009279">
    <property type="term" value="C:cell outer membrane"/>
    <property type="evidence" value="ECO:0007669"/>
    <property type="project" value="UniProtKB-SubCell"/>
</dbReference>
<feature type="signal peptide" evidence="12">
    <location>
        <begin position="1"/>
        <end position="21"/>
    </location>
</feature>
<sequence length="1033" mass="112118">MKQKLLSIIFVLTCLIGQSFAQNRQVSGRVTSASDGSSLSGVSVAVAGSNVATQTDGSGNYSINVAADGTLVFTYVGYTTQRVTVGNRSTVNVVLQGGETSLDEVIVTGYGTQTKREITGSITSIKGEEFANVTAPSLDRSLSGLAAGVQASNTSGILGQPAKIRIRGVSSISSSSDPLYVIDGVPFITGDQSAVFYTNPLGSLNSNDIESVEVLKDGAATAIYGSRAAGGVILITTKSGKAGQVKATYDNWFAVATPAKRYDLMNANEFIEITNEKLAARGWDPEAFPTSDPVTGQVYDTDWQKIAFRNAFQQNHAMSLSGGTDKTTYYFSGGYSNMEGVSVSNNQKRYNIRGKVDQKAFNNRVTFGLNTAVSYVEDRGFNDGGNSLSGNVANSLVALPNVPAKWADGTYNLSADGAALGSGANLSGIDGNYTNLAYVLDHNIYKSANLHFNGNAYANVNLLKGLDFRTQIATQYIAGEEYLYWNPEHGDGRSVTGRIYQYYLPSFRYNWQNTLNYKVDFGTSRLDIVAGLEYQKSKSRNFFAHGTGLSSTYFAENENIISGSLTNQLLGGGASERAFQSSFARANYVLLDRYFLSATLRHDKISSLPHGKQSATLPGVSLGWDVAREDFFTSNFISQFKLRGGYAEVGNTEIGSYPYAGIFAARIYGADAGIYYSQAGNPDLKFETSKKINVGLDMAFLNDRITFTADFFRNNIDNMILAVPMSPSLGVPGNSINMNVGKMFNQGLEFTVGGNVISNDNFVWNTNFNATFVKNEIQTLVDGNDITYTYHVNREGESIGSFFGYEYYGVNAENGNAIYRTDKGELVQNVAGTTSYRKYDASNPTDVSQAGSLGDKQILGKSLPTWYGGFNNTFRYKGLDFVVNMVYSGGNKVYNQTRQEALNGMDFRNAGTELLDRWTTPGQQTDVPKVVYGHGSSINLEGRTNSRFLENGNFLRMKTIGVGYSFNNAPFLSTIHLSSLRVYANVENAFVITKYSGIDPEVANSFTTNSQSALDNRANMIPRTFTLGLNVGF</sequence>
<dbReference type="Proteomes" id="UP000198785">
    <property type="component" value="Unassembled WGS sequence"/>
</dbReference>